<dbReference type="RefSeq" id="WP_107153523.1">
    <property type="nucleotide sequence ID" value="NZ_PYUC01000016.1"/>
</dbReference>
<feature type="region of interest" description="Disordered" evidence="1">
    <location>
        <begin position="258"/>
        <end position="295"/>
    </location>
</feature>
<feature type="transmembrane region" description="Helical" evidence="2">
    <location>
        <begin position="17"/>
        <end position="39"/>
    </location>
</feature>
<accession>A0A2T3XMP0</accession>
<protein>
    <submittedName>
        <fullName evidence="4">AsmA family protein</fullName>
    </submittedName>
</protein>
<dbReference type="InterPro" id="IPR007844">
    <property type="entry name" value="AsmA"/>
</dbReference>
<name>A0A2T3XMP0_9BURK</name>
<keyword evidence="2" id="KW-1133">Transmembrane helix</keyword>
<dbReference type="Pfam" id="PF05170">
    <property type="entry name" value="AsmA"/>
    <property type="match status" value="1"/>
</dbReference>
<gene>
    <name evidence="4" type="ORF">C9I57_26300</name>
</gene>
<dbReference type="GO" id="GO:0005886">
    <property type="term" value="C:plasma membrane"/>
    <property type="evidence" value="ECO:0007669"/>
    <property type="project" value="TreeGrafter"/>
</dbReference>
<evidence type="ECO:0000259" key="3">
    <source>
        <dbReference type="Pfam" id="PF05170"/>
    </source>
</evidence>
<reference evidence="4 5" key="1">
    <citation type="submission" date="2018-03" db="EMBL/GenBank/DDBJ databases">
        <title>Whole genome analyses suggest that Burkholderia sensu lato contains two further novel genera in the rhizoxinica-symbiotica group Mycetohabitans gen. nov., and Trinickia gen. nov.: implications for the evolution of diazotrophy and nodulation in the Burkholderiaceae.</title>
        <authorList>
            <person name="Estrada De Los Santos P."/>
            <person name="Palmer M."/>
            <person name="Chavez-Ramirez B."/>
            <person name="Steenkamp E.T."/>
            <person name="Hirsch A.M."/>
            <person name="Manyaka P."/>
            <person name="Maluk M."/>
            <person name="Lafos M."/>
            <person name="Crook M."/>
            <person name="Gross E."/>
            <person name="Simon M.F."/>
            <person name="Bueno Dos Reis Junior F."/>
            <person name="Poole P.S."/>
            <person name="Venter S.N."/>
            <person name="James E.K."/>
        </authorList>
    </citation>
    <scope>NUCLEOTIDE SEQUENCE [LARGE SCALE GENOMIC DNA]</scope>
    <source>
        <strain evidence="4 5">JPY-366</strain>
    </source>
</reference>
<dbReference type="Proteomes" id="UP000240638">
    <property type="component" value="Unassembled WGS sequence"/>
</dbReference>
<comment type="caution">
    <text evidence="4">The sequence shown here is derived from an EMBL/GenBank/DDBJ whole genome shotgun (WGS) entry which is preliminary data.</text>
</comment>
<evidence type="ECO:0000313" key="5">
    <source>
        <dbReference type="Proteomes" id="UP000240638"/>
    </source>
</evidence>
<evidence type="ECO:0000313" key="4">
    <source>
        <dbReference type="EMBL" id="PTB17737.1"/>
    </source>
</evidence>
<feature type="region of interest" description="Disordered" evidence="1">
    <location>
        <begin position="206"/>
        <end position="240"/>
    </location>
</feature>
<dbReference type="InterPro" id="IPR052894">
    <property type="entry name" value="AsmA-related"/>
</dbReference>
<proteinExistence type="predicted"/>
<feature type="compositionally biased region" description="Low complexity" evidence="1">
    <location>
        <begin position="258"/>
        <end position="292"/>
    </location>
</feature>
<dbReference type="GO" id="GO:0090313">
    <property type="term" value="P:regulation of protein targeting to membrane"/>
    <property type="evidence" value="ECO:0007669"/>
    <property type="project" value="TreeGrafter"/>
</dbReference>
<evidence type="ECO:0000256" key="2">
    <source>
        <dbReference type="SAM" id="Phobius"/>
    </source>
</evidence>
<dbReference type="EMBL" id="PYUC01000016">
    <property type="protein sequence ID" value="PTB17737.1"/>
    <property type="molecule type" value="Genomic_DNA"/>
</dbReference>
<keyword evidence="2" id="KW-0472">Membrane</keyword>
<dbReference type="PANTHER" id="PTHR30441">
    <property type="entry name" value="DUF748 DOMAIN-CONTAINING PROTEIN"/>
    <property type="match status" value="1"/>
</dbReference>
<organism evidence="4 5">
    <name type="scientific">Trinickia symbiotica</name>
    <dbReference type="NCBI Taxonomy" id="863227"/>
    <lineage>
        <taxon>Bacteria</taxon>
        <taxon>Pseudomonadati</taxon>
        <taxon>Pseudomonadota</taxon>
        <taxon>Betaproteobacteria</taxon>
        <taxon>Burkholderiales</taxon>
        <taxon>Burkholderiaceae</taxon>
        <taxon>Trinickia</taxon>
    </lineage>
</organism>
<keyword evidence="2" id="KW-0812">Transmembrane</keyword>
<dbReference type="AlphaFoldDB" id="A0A2T3XMP0"/>
<dbReference type="PANTHER" id="PTHR30441:SF9">
    <property type="entry name" value="ASMA FAMILY PROTEIN YHJG"/>
    <property type="match status" value="1"/>
</dbReference>
<feature type="compositionally biased region" description="Low complexity" evidence="1">
    <location>
        <begin position="773"/>
        <end position="787"/>
    </location>
</feature>
<feature type="compositionally biased region" description="Polar residues" evidence="1">
    <location>
        <begin position="207"/>
        <end position="217"/>
    </location>
</feature>
<evidence type="ECO:0000256" key="1">
    <source>
        <dbReference type="SAM" id="MobiDB-lite"/>
    </source>
</evidence>
<feature type="domain" description="AsmA" evidence="3">
    <location>
        <begin position="14"/>
        <end position="654"/>
    </location>
</feature>
<sequence>MPVERTRRSVLGTVGKILAWVIGIALVVIAALAVFVVTFDWNRARPWIDDKVSQALGRPFAINGDLRIGWERPVGESGWRAWVPWPRFSAYRVTIGNPSWAKAPQFATFDEITFDAKVLPLIAHTISVPTIDFVNPSIDLERLADGRDNWTFQFKQSRQPMHWSVELGTLGFAKGTIALADALKKIDMRVGVDTLGQPIPIGEVLKQQESASRQTAANVVGKRGARKLSKQAQAASGTRAGSAASAVSGAAIAPSASGASGASGASSSAGIPNASTASGAAASSPSAAPSNPRDQYALGFTANGTYRSTAVSGTGKIGSVLELRDTTRPFPLQADVKIGDTRLALVGTLTDPLHLAALDIRLWLQGASAAHLYPILGVPLPETPPYATDGHLAGHLGTKDTVLTYSGFKGRVGGSDLEGTLTYDNRGPRPLLKGNVVSKLLRFEDLAPIIGADTNASKAHRGEAIKQPADKALPVEPFRTERWRAVDADVTFTGKRIIKNPQLPFTDLYTHVVMKDGNLALVPLRFGFAGGSLASDINLDGGAVPLKARISLSARHLKLKQLFPTQKTMQSALGELNGDAALTATGNSPAAMAATLDGETKALVTQGKLSLLLMEAAGLNVANVVYRKLFGDQNINIHCGAADFVATHGVLDTRTFALDTDDALIAMNGNIDLRNESMKLTIHPQTKGLRVFSLRSPLYVKGTFKRPDVGVSKGALALRAGAAVALGLINPFAALIPLIAPSHNNPAPCDELIARMREAPSEKPAAATQSDRPSAPASATAPAETGGASAGEGR</sequence>
<feature type="region of interest" description="Disordered" evidence="1">
    <location>
        <begin position="755"/>
        <end position="794"/>
    </location>
</feature>